<dbReference type="EMBL" id="VDEP01000138">
    <property type="protein sequence ID" value="KAA1129082.1"/>
    <property type="molecule type" value="Genomic_DNA"/>
</dbReference>
<sequence>MHSSKRLKTRDDPATSVGIRPPRLQRFVKAINASKVWRSVKDGWMNRLVSGLMVDNKIGNVVIYTCLNTNKNVA</sequence>
<comment type="caution">
    <text evidence="2">The sequence shown here is derived from an EMBL/GenBank/DDBJ whole genome shotgun (WGS) entry which is preliminary data.</text>
</comment>
<evidence type="ECO:0000313" key="3">
    <source>
        <dbReference type="Proteomes" id="UP000324748"/>
    </source>
</evidence>
<dbReference type="Proteomes" id="UP000325313">
    <property type="component" value="Unassembled WGS sequence"/>
</dbReference>
<gene>
    <name evidence="1" type="ORF">PGT21_023550</name>
    <name evidence="2" type="ORF">PGTUg99_028230</name>
</gene>
<dbReference type="Proteomes" id="UP000324748">
    <property type="component" value="Unassembled WGS sequence"/>
</dbReference>
<name>A0A5B0RUN1_PUCGR</name>
<proteinExistence type="predicted"/>
<evidence type="ECO:0000313" key="4">
    <source>
        <dbReference type="Proteomes" id="UP000325313"/>
    </source>
</evidence>
<evidence type="ECO:0000313" key="2">
    <source>
        <dbReference type="EMBL" id="KAA1129082.1"/>
    </source>
</evidence>
<evidence type="ECO:0000313" key="1">
    <source>
        <dbReference type="EMBL" id="KAA1094505.1"/>
    </source>
</evidence>
<keyword evidence="3" id="KW-1185">Reference proteome</keyword>
<accession>A0A5B0RUN1</accession>
<protein>
    <submittedName>
        <fullName evidence="2">Uncharacterized protein</fullName>
    </submittedName>
</protein>
<dbReference type="AlphaFoldDB" id="A0A5B0RUN1"/>
<dbReference type="EMBL" id="VSWC01000079">
    <property type="protein sequence ID" value="KAA1094505.1"/>
    <property type="molecule type" value="Genomic_DNA"/>
</dbReference>
<reference evidence="3 4" key="1">
    <citation type="submission" date="2019-05" db="EMBL/GenBank/DDBJ databases">
        <title>Emergence of the Ug99 lineage of the wheat stem rust pathogen through somatic hybridization.</title>
        <authorList>
            <person name="Li F."/>
            <person name="Upadhyaya N.M."/>
            <person name="Sperschneider J."/>
            <person name="Matny O."/>
            <person name="Nguyen-Phuc H."/>
            <person name="Mago R."/>
            <person name="Raley C."/>
            <person name="Miller M.E."/>
            <person name="Silverstein K.A.T."/>
            <person name="Henningsen E."/>
            <person name="Hirsch C.D."/>
            <person name="Visser B."/>
            <person name="Pretorius Z.A."/>
            <person name="Steffenson B.J."/>
            <person name="Schwessinger B."/>
            <person name="Dodds P.N."/>
            <person name="Figueroa M."/>
        </authorList>
    </citation>
    <scope>NUCLEOTIDE SEQUENCE [LARGE SCALE GENOMIC DNA]</scope>
    <source>
        <strain evidence="1">21-0</strain>
        <strain evidence="2 4">Ug99</strain>
    </source>
</reference>
<organism evidence="2 4">
    <name type="scientific">Puccinia graminis f. sp. tritici</name>
    <dbReference type="NCBI Taxonomy" id="56615"/>
    <lineage>
        <taxon>Eukaryota</taxon>
        <taxon>Fungi</taxon>
        <taxon>Dikarya</taxon>
        <taxon>Basidiomycota</taxon>
        <taxon>Pucciniomycotina</taxon>
        <taxon>Pucciniomycetes</taxon>
        <taxon>Pucciniales</taxon>
        <taxon>Pucciniaceae</taxon>
        <taxon>Puccinia</taxon>
    </lineage>
</organism>